<name>A0A4R3M8S5_9HYPH</name>
<reference evidence="1 2" key="1">
    <citation type="submission" date="2019-03" db="EMBL/GenBank/DDBJ databases">
        <title>Genomic Encyclopedia of Type Strains, Phase IV (KMG-IV): sequencing the most valuable type-strain genomes for metagenomic binning, comparative biology and taxonomic classification.</title>
        <authorList>
            <person name="Goeker M."/>
        </authorList>
    </citation>
    <scope>NUCLEOTIDE SEQUENCE [LARGE SCALE GENOMIC DNA]</scope>
    <source>
        <strain evidence="1 2">DSM 19345</strain>
    </source>
</reference>
<dbReference type="InterPro" id="IPR046083">
    <property type="entry name" value="DUF6101"/>
</dbReference>
<proteinExistence type="predicted"/>
<dbReference type="Proteomes" id="UP000295678">
    <property type="component" value="Unassembled WGS sequence"/>
</dbReference>
<gene>
    <name evidence="1" type="ORF">EDC22_106156</name>
</gene>
<comment type="caution">
    <text evidence="1">The sequence shown here is derived from an EMBL/GenBank/DDBJ whole genome shotgun (WGS) entry which is preliminary data.</text>
</comment>
<sequence length="195" mass="21635">MRRQTAGTCEVPRGSGRSIRLDPFALPARVTFTSVARNGSAVHTVVLGRETVMIHRVGEGRIPLTISVPVSSYRGILLSTGDDGGMPSIMLRLLHRNNDLVVPLRAGGDTDDAVVDWSAWGRMLRRPLLFEDADGCIREPYERLGGVILRPVKARRVNKFFAERRPMMLCRRQVGGRPSGVIHREDEIIARDVAD</sequence>
<dbReference type="RefSeq" id="WP_132806787.1">
    <property type="nucleotide sequence ID" value="NZ_SMAK01000006.1"/>
</dbReference>
<accession>A0A4R3M8S5</accession>
<dbReference type="AlphaFoldDB" id="A0A4R3M8S5"/>
<dbReference type="EMBL" id="SMAK01000006">
    <property type="protein sequence ID" value="TCT09961.1"/>
    <property type="molecule type" value="Genomic_DNA"/>
</dbReference>
<organism evidence="1 2">
    <name type="scientific">Tepidamorphus gemmatus</name>
    <dbReference type="NCBI Taxonomy" id="747076"/>
    <lineage>
        <taxon>Bacteria</taxon>
        <taxon>Pseudomonadati</taxon>
        <taxon>Pseudomonadota</taxon>
        <taxon>Alphaproteobacteria</taxon>
        <taxon>Hyphomicrobiales</taxon>
        <taxon>Tepidamorphaceae</taxon>
        <taxon>Tepidamorphus</taxon>
    </lineage>
</organism>
<evidence type="ECO:0000313" key="2">
    <source>
        <dbReference type="Proteomes" id="UP000295678"/>
    </source>
</evidence>
<evidence type="ECO:0000313" key="1">
    <source>
        <dbReference type="EMBL" id="TCT09961.1"/>
    </source>
</evidence>
<dbReference type="OrthoDB" id="8449893at2"/>
<protein>
    <submittedName>
        <fullName evidence="1">Uncharacterized protein</fullName>
    </submittedName>
</protein>
<dbReference type="Pfam" id="PF19596">
    <property type="entry name" value="DUF6101"/>
    <property type="match status" value="1"/>
</dbReference>
<keyword evidence="2" id="KW-1185">Reference proteome</keyword>